<gene>
    <name evidence="1" type="ORF">KV110_19975</name>
</gene>
<proteinExistence type="predicted"/>
<protein>
    <recommendedName>
        <fullName evidence="3">GIY-YIG nuclease family protein</fullName>
    </recommendedName>
</protein>
<reference evidence="1 2" key="1">
    <citation type="submission" date="2021-07" db="EMBL/GenBank/DDBJ databases">
        <title>Whole Genome Sequence of Nocardia Iowensis.</title>
        <authorList>
            <person name="Lamm A."/>
            <person name="Collins-Fairclough A.M."/>
            <person name="Bunk B."/>
            <person name="Sproer C."/>
        </authorList>
    </citation>
    <scope>NUCLEOTIDE SEQUENCE [LARGE SCALE GENOMIC DNA]</scope>
    <source>
        <strain evidence="1 2">NRRL 5646</strain>
    </source>
</reference>
<accession>A0ABX8S5D8</accession>
<dbReference type="RefSeq" id="WP_218477891.1">
    <property type="nucleotide sequence ID" value="NZ_BAABJN010000008.1"/>
</dbReference>
<sequence length="222" mass="24746">MTATNPPAPFTEPASYGYLYLGMRIDPPQRTPFVGRSASRTDALRRCTTMARRLETRSEVVRVTVYEALLIPPATNHPRFDVLVLVQTTSPETIPAVEADEALMHLDADFVMAARNTRRIGDIDHATSDAFLFNHFTSPETEPALRQWEQIAGWFTHKAGVDHSALLQPTGESPYVFVNHVALPCGPLRFFLRLLQPSFRKSVSKRLSANQIGFAAIVCKPV</sequence>
<dbReference type="EMBL" id="CP078145">
    <property type="protein sequence ID" value="QXN95116.1"/>
    <property type="molecule type" value="Genomic_DNA"/>
</dbReference>
<organism evidence="1 2">
    <name type="scientific">Nocardia iowensis</name>
    <dbReference type="NCBI Taxonomy" id="204891"/>
    <lineage>
        <taxon>Bacteria</taxon>
        <taxon>Bacillati</taxon>
        <taxon>Actinomycetota</taxon>
        <taxon>Actinomycetes</taxon>
        <taxon>Mycobacteriales</taxon>
        <taxon>Nocardiaceae</taxon>
        <taxon>Nocardia</taxon>
    </lineage>
</organism>
<keyword evidence="2" id="KW-1185">Reference proteome</keyword>
<name>A0ABX8S5D8_NOCIO</name>
<evidence type="ECO:0000313" key="2">
    <source>
        <dbReference type="Proteomes" id="UP000694257"/>
    </source>
</evidence>
<evidence type="ECO:0008006" key="3">
    <source>
        <dbReference type="Google" id="ProtNLM"/>
    </source>
</evidence>
<dbReference type="Proteomes" id="UP000694257">
    <property type="component" value="Chromosome"/>
</dbReference>
<evidence type="ECO:0000313" key="1">
    <source>
        <dbReference type="EMBL" id="QXN95116.1"/>
    </source>
</evidence>